<proteinExistence type="predicted"/>
<dbReference type="AlphaFoldDB" id="A0A2P5E7B6"/>
<dbReference type="Proteomes" id="UP000237000">
    <property type="component" value="Unassembled WGS sequence"/>
</dbReference>
<organism evidence="2 3">
    <name type="scientific">Trema orientale</name>
    <name type="common">Charcoal tree</name>
    <name type="synonym">Celtis orientalis</name>
    <dbReference type="NCBI Taxonomy" id="63057"/>
    <lineage>
        <taxon>Eukaryota</taxon>
        <taxon>Viridiplantae</taxon>
        <taxon>Streptophyta</taxon>
        <taxon>Embryophyta</taxon>
        <taxon>Tracheophyta</taxon>
        <taxon>Spermatophyta</taxon>
        <taxon>Magnoliopsida</taxon>
        <taxon>eudicotyledons</taxon>
        <taxon>Gunneridae</taxon>
        <taxon>Pentapetalae</taxon>
        <taxon>rosids</taxon>
        <taxon>fabids</taxon>
        <taxon>Rosales</taxon>
        <taxon>Cannabaceae</taxon>
        <taxon>Trema</taxon>
    </lineage>
</organism>
<sequence length="78" mass="9062">VVSRLIEAIAILQQQLAEEKASRQKAEEFAQQEQKRTNEEIHELRDKLEKANEENKANKENKANEENSKNGEKWCAIL</sequence>
<feature type="non-terminal residue" evidence="2">
    <location>
        <position position="1"/>
    </location>
</feature>
<evidence type="ECO:0000313" key="2">
    <source>
        <dbReference type="EMBL" id="PON81439.1"/>
    </source>
</evidence>
<dbReference type="InParanoid" id="A0A2P5E7B6"/>
<feature type="region of interest" description="Disordered" evidence="1">
    <location>
        <begin position="47"/>
        <end position="78"/>
    </location>
</feature>
<protein>
    <submittedName>
        <fullName evidence="2">Uncharacterized protein</fullName>
    </submittedName>
</protein>
<comment type="caution">
    <text evidence="2">The sequence shown here is derived from an EMBL/GenBank/DDBJ whole genome shotgun (WGS) entry which is preliminary data.</text>
</comment>
<gene>
    <name evidence="2" type="ORF">TorRG33x02_227900</name>
</gene>
<name>A0A2P5E7B6_TREOI</name>
<evidence type="ECO:0000313" key="3">
    <source>
        <dbReference type="Proteomes" id="UP000237000"/>
    </source>
</evidence>
<feature type="compositionally biased region" description="Basic and acidic residues" evidence="1">
    <location>
        <begin position="47"/>
        <end position="72"/>
    </location>
</feature>
<reference evidence="3" key="1">
    <citation type="submission" date="2016-06" db="EMBL/GenBank/DDBJ databases">
        <title>Parallel loss of symbiosis genes in relatives of nitrogen-fixing non-legume Parasponia.</title>
        <authorList>
            <person name="Van Velzen R."/>
            <person name="Holmer R."/>
            <person name="Bu F."/>
            <person name="Rutten L."/>
            <person name="Van Zeijl A."/>
            <person name="Liu W."/>
            <person name="Santuari L."/>
            <person name="Cao Q."/>
            <person name="Sharma T."/>
            <person name="Shen D."/>
            <person name="Roswanjaya Y."/>
            <person name="Wardhani T."/>
            <person name="Kalhor M.S."/>
            <person name="Jansen J."/>
            <person name="Van den Hoogen J."/>
            <person name="Gungor B."/>
            <person name="Hartog M."/>
            <person name="Hontelez J."/>
            <person name="Verver J."/>
            <person name="Yang W.-C."/>
            <person name="Schijlen E."/>
            <person name="Repin R."/>
            <person name="Schilthuizen M."/>
            <person name="Schranz E."/>
            <person name="Heidstra R."/>
            <person name="Miyata K."/>
            <person name="Fedorova E."/>
            <person name="Kohlen W."/>
            <person name="Bisseling T."/>
            <person name="Smit S."/>
            <person name="Geurts R."/>
        </authorList>
    </citation>
    <scope>NUCLEOTIDE SEQUENCE [LARGE SCALE GENOMIC DNA]</scope>
    <source>
        <strain evidence="3">cv. RG33-2</strain>
    </source>
</reference>
<evidence type="ECO:0000256" key="1">
    <source>
        <dbReference type="SAM" id="MobiDB-lite"/>
    </source>
</evidence>
<keyword evidence="3" id="KW-1185">Reference proteome</keyword>
<dbReference type="EMBL" id="JXTC01000217">
    <property type="protein sequence ID" value="PON81439.1"/>
    <property type="molecule type" value="Genomic_DNA"/>
</dbReference>
<accession>A0A2P5E7B6</accession>